<name>A0ABP8HGS8_9ACTN</name>
<keyword evidence="2" id="KW-1185">Reference proteome</keyword>
<comment type="caution">
    <text evidence="1">The sequence shown here is derived from an EMBL/GenBank/DDBJ whole genome shotgun (WGS) entry which is preliminary data.</text>
</comment>
<dbReference type="Proteomes" id="UP001501115">
    <property type="component" value="Unassembled WGS sequence"/>
</dbReference>
<protein>
    <submittedName>
        <fullName evidence="1">Uncharacterized protein</fullName>
    </submittedName>
</protein>
<evidence type="ECO:0000313" key="2">
    <source>
        <dbReference type="Proteomes" id="UP001501115"/>
    </source>
</evidence>
<evidence type="ECO:0000313" key="1">
    <source>
        <dbReference type="EMBL" id="GAA4339003.1"/>
    </source>
</evidence>
<organism evidence="1 2">
    <name type="scientific">Streptomyces venetus</name>
    <dbReference type="NCBI Taxonomy" id="1701086"/>
    <lineage>
        <taxon>Bacteria</taxon>
        <taxon>Bacillati</taxon>
        <taxon>Actinomycetota</taxon>
        <taxon>Actinomycetes</taxon>
        <taxon>Kitasatosporales</taxon>
        <taxon>Streptomycetaceae</taxon>
        <taxon>Streptomyces</taxon>
    </lineage>
</organism>
<gene>
    <name evidence="1" type="ORF">GCM10023086_73760</name>
</gene>
<sequence length="100" mass="11426">MVTRKLLDRSAWHHADGWRLYGVSGVRSNTIRRTRPDVSAMKHPAVKGVRPSHGRFHRCANRLKGYVRGELLENREVTIHTSGRTLRARSGRVRGIDDLC</sequence>
<accession>A0ABP8HGS8</accession>
<dbReference type="EMBL" id="BAABET010000016">
    <property type="protein sequence ID" value="GAA4339003.1"/>
    <property type="molecule type" value="Genomic_DNA"/>
</dbReference>
<reference evidence="2" key="1">
    <citation type="journal article" date="2019" name="Int. J. Syst. Evol. Microbiol.">
        <title>The Global Catalogue of Microorganisms (GCM) 10K type strain sequencing project: providing services to taxonomists for standard genome sequencing and annotation.</title>
        <authorList>
            <consortium name="The Broad Institute Genomics Platform"/>
            <consortium name="The Broad Institute Genome Sequencing Center for Infectious Disease"/>
            <person name="Wu L."/>
            <person name="Ma J."/>
        </authorList>
    </citation>
    <scope>NUCLEOTIDE SEQUENCE [LARGE SCALE GENOMIC DNA]</scope>
    <source>
        <strain evidence="2">JCM 31290</strain>
    </source>
</reference>
<proteinExistence type="predicted"/>